<dbReference type="GO" id="GO:0003735">
    <property type="term" value="F:structural constituent of ribosome"/>
    <property type="evidence" value="ECO:0007669"/>
    <property type="project" value="InterPro"/>
</dbReference>
<evidence type="ECO:0000313" key="11">
    <source>
        <dbReference type="Proteomes" id="UP000002221"/>
    </source>
</evidence>
<dbReference type="eggNOG" id="COG0359">
    <property type="taxonomic scope" value="Bacteria"/>
</dbReference>
<evidence type="ECO:0000256" key="5">
    <source>
        <dbReference type="ARBA" id="ARBA00023274"/>
    </source>
</evidence>
<dbReference type="Gene3D" id="3.40.5.10">
    <property type="entry name" value="Ribosomal protein L9, N-terminal domain"/>
    <property type="match status" value="1"/>
</dbReference>
<dbReference type="EMBL" id="CP001807">
    <property type="protein sequence ID" value="ACY47502.1"/>
    <property type="molecule type" value="Genomic_DNA"/>
</dbReference>
<keyword evidence="3 7" id="KW-0694">RNA-binding</keyword>
<keyword evidence="5 7" id="KW-0687">Ribonucleoprotein</keyword>
<dbReference type="Pfam" id="PF03948">
    <property type="entry name" value="Ribosomal_L9_C"/>
    <property type="match status" value="1"/>
</dbReference>
<comment type="function">
    <text evidence="7">Binds to the 23S rRNA.</text>
</comment>
<dbReference type="Pfam" id="PF01281">
    <property type="entry name" value="Ribosomal_L9_N"/>
    <property type="match status" value="1"/>
</dbReference>
<dbReference type="SUPFAM" id="SSF55658">
    <property type="entry name" value="L9 N-domain-like"/>
    <property type="match status" value="1"/>
</dbReference>
<dbReference type="PANTHER" id="PTHR21368">
    <property type="entry name" value="50S RIBOSOMAL PROTEIN L9"/>
    <property type="match status" value="1"/>
</dbReference>
<evidence type="ECO:0000259" key="9">
    <source>
        <dbReference type="PROSITE" id="PS00651"/>
    </source>
</evidence>
<dbReference type="InterPro" id="IPR000244">
    <property type="entry name" value="Ribosomal_bL9"/>
</dbReference>
<dbReference type="AlphaFoldDB" id="D0MFH5"/>
<evidence type="ECO:0000256" key="3">
    <source>
        <dbReference type="ARBA" id="ARBA00022884"/>
    </source>
</evidence>
<dbReference type="GO" id="GO:0005840">
    <property type="term" value="C:ribosome"/>
    <property type="evidence" value="ECO:0007669"/>
    <property type="project" value="UniProtKB-KW"/>
</dbReference>
<feature type="domain" description="Ribosomal protein L9" evidence="9">
    <location>
        <begin position="21"/>
        <end position="48"/>
    </location>
</feature>
<dbReference type="InterPro" id="IPR036791">
    <property type="entry name" value="Ribosomal_bL9_C_sf"/>
</dbReference>
<sequence length="159" mass="18216">MTHNRDFAMKVLLLQDVEKLGLEGEVVTVKDGYGRNYLIPKGLAIEATPSVLKDLEERRRQQARKLARQREEAQRMAEELAKTEVVIRAKVGEENRIFGTVTSTQVADYLAQKGFKIDRRRIEMPEDIRMLGVYTARVKLHPEVVAQIKIRVEPETAES</sequence>
<keyword evidence="8" id="KW-0175">Coiled coil</keyword>
<accession>D0MFH5</accession>
<dbReference type="InterPro" id="IPR036935">
    <property type="entry name" value="Ribosomal_bL9_N_sf"/>
</dbReference>
<gene>
    <name evidence="7" type="primary">rplI</name>
    <name evidence="10" type="ordered locus">Rmar_0602</name>
</gene>
<dbReference type="NCBIfam" id="TIGR00158">
    <property type="entry name" value="L9"/>
    <property type="match status" value="1"/>
</dbReference>
<protein>
    <recommendedName>
        <fullName evidence="6 7">Large ribosomal subunit protein bL9</fullName>
    </recommendedName>
</protein>
<dbReference type="GO" id="GO:1990904">
    <property type="term" value="C:ribonucleoprotein complex"/>
    <property type="evidence" value="ECO:0007669"/>
    <property type="project" value="UniProtKB-KW"/>
</dbReference>
<dbReference type="HAMAP" id="MF_00503">
    <property type="entry name" value="Ribosomal_bL9"/>
    <property type="match status" value="1"/>
</dbReference>
<comment type="similarity">
    <text evidence="1 7">Belongs to the bacterial ribosomal protein bL9 family.</text>
</comment>
<keyword evidence="11" id="KW-1185">Reference proteome</keyword>
<evidence type="ECO:0000256" key="4">
    <source>
        <dbReference type="ARBA" id="ARBA00022980"/>
    </source>
</evidence>
<evidence type="ECO:0000313" key="10">
    <source>
        <dbReference type="EMBL" id="ACY47502.1"/>
    </source>
</evidence>
<name>D0MFH5_RHOM4</name>
<dbReference type="Proteomes" id="UP000002221">
    <property type="component" value="Chromosome"/>
</dbReference>
<keyword evidence="4 7" id="KW-0689">Ribosomal protein</keyword>
<evidence type="ECO:0000256" key="2">
    <source>
        <dbReference type="ARBA" id="ARBA00022730"/>
    </source>
</evidence>
<proteinExistence type="inferred from homology"/>
<evidence type="ECO:0000256" key="8">
    <source>
        <dbReference type="SAM" id="Coils"/>
    </source>
</evidence>
<dbReference type="KEGG" id="rmr:Rmar_0602"/>
<dbReference type="InterPro" id="IPR020069">
    <property type="entry name" value="Ribosomal_bL9_C"/>
</dbReference>
<organism evidence="10 11">
    <name type="scientific">Rhodothermus marinus (strain ATCC 43812 / DSM 4252 / R-10)</name>
    <name type="common">Rhodothermus obamensis</name>
    <dbReference type="NCBI Taxonomy" id="518766"/>
    <lineage>
        <taxon>Bacteria</taxon>
        <taxon>Pseudomonadati</taxon>
        <taxon>Rhodothermota</taxon>
        <taxon>Rhodothermia</taxon>
        <taxon>Rhodothermales</taxon>
        <taxon>Rhodothermaceae</taxon>
        <taxon>Rhodothermus</taxon>
    </lineage>
</organism>
<dbReference type="SUPFAM" id="SSF55653">
    <property type="entry name" value="Ribosomal protein L9 C-domain"/>
    <property type="match status" value="1"/>
</dbReference>
<reference evidence="10 11" key="1">
    <citation type="journal article" date="2009" name="Stand. Genomic Sci.">
        <title>Complete genome sequence of Rhodothermus marinus type strain (R-10).</title>
        <authorList>
            <person name="Nolan M."/>
            <person name="Tindall B.J."/>
            <person name="Pomrenke H."/>
            <person name="Lapidus A."/>
            <person name="Copeland A."/>
            <person name="Glavina Del Rio T."/>
            <person name="Lucas S."/>
            <person name="Chen F."/>
            <person name="Tice H."/>
            <person name="Cheng J.F."/>
            <person name="Saunders E."/>
            <person name="Han C."/>
            <person name="Bruce D."/>
            <person name="Goodwin L."/>
            <person name="Chain P."/>
            <person name="Pitluck S."/>
            <person name="Ovchinikova G."/>
            <person name="Pati A."/>
            <person name="Ivanova N."/>
            <person name="Mavromatis K."/>
            <person name="Chen A."/>
            <person name="Palaniappan K."/>
            <person name="Land M."/>
            <person name="Hauser L."/>
            <person name="Chang Y.J."/>
            <person name="Jeffries C.D."/>
            <person name="Brettin T."/>
            <person name="Goker M."/>
            <person name="Bristow J."/>
            <person name="Eisen J.A."/>
            <person name="Markowitz V."/>
            <person name="Hugenholtz P."/>
            <person name="Kyrpides N.C."/>
            <person name="Klenk H.P."/>
            <person name="Detter J.C."/>
        </authorList>
    </citation>
    <scope>NUCLEOTIDE SEQUENCE [LARGE SCALE GENOMIC DNA]</scope>
    <source>
        <strain evidence="11">ATCC 43812 / DSM 4252 / R-10</strain>
    </source>
</reference>
<feature type="coiled-coil region" evidence="8">
    <location>
        <begin position="52"/>
        <end position="86"/>
    </location>
</feature>
<dbReference type="InterPro" id="IPR020070">
    <property type="entry name" value="Ribosomal_bL9_N"/>
</dbReference>
<dbReference type="STRING" id="518766.Rmar_0602"/>
<evidence type="ECO:0000256" key="7">
    <source>
        <dbReference type="HAMAP-Rule" id="MF_00503"/>
    </source>
</evidence>
<evidence type="ECO:0000256" key="6">
    <source>
        <dbReference type="ARBA" id="ARBA00035292"/>
    </source>
</evidence>
<dbReference type="FunFam" id="3.40.5.10:FF:000003">
    <property type="entry name" value="50S ribosomal protein L9"/>
    <property type="match status" value="1"/>
</dbReference>
<dbReference type="Gene3D" id="3.10.430.100">
    <property type="entry name" value="Ribosomal protein L9, C-terminal domain"/>
    <property type="match status" value="1"/>
</dbReference>
<dbReference type="InterPro" id="IPR009027">
    <property type="entry name" value="Ribosomal_bL9/RNase_H1_N"/>
</dbReference>
<dbReference type="GO" id="GO:0019843">
    <property type="term" value="F:rRNA binding"/>
    <property type="evidence" value="ECO:0007669"/>
    <property type="project" value="UniProtKB-UniRule"/>
</dbReference>
<dbReference type="GO" id="GO:0006412">
    <property type="term" value="P:translation"/>
    <property type="evidence" value="ECO:0007669"/>
    <property type="project" value="UniProtKB-UniRule"/>
</dbReference>
<dbReference type="PROSITE" id="PS00651">
    <property type="entry name" value="RIBOSOMAL_L9"/>
    <property type="match status" value="1"/>
</dbReference>
<dbReference type="InterPro" id="IPR020594">
    <property type="entry name" value="Ribosomal_bL9_bac/chp"/>
</dbReference>
<evidence type="ECO:0000256" key="1">
    <source>
        <dbReference type="ARBA" id="ARBA00010605"/>
    </source>
</evidence>
<keyword evidence="2 7" id="KW-0699">rRNA-binding</keyword>
<dbReference type="HOGENOM" id="CLU_078938_3_0_10"/>